<feature type="compositionally biased region" description="Acidic residues" evidence="1">
    <location>
        <begin position="207"/>
        <end position="220"/>
    </location>
</feature>
<protein>
    <submittedName>
        <fullName evidence="2">Uncharacterized protein</fullName>
    </submittedName>
</protein>
<evidence type="ECO:0000256" key="1">
    <source>
        <dbReference type="SAM" id="MobiDB-lite"/>
    </source>
</evidence>
<evidence type="ECO:0000313" key="2">
    <source>
        <dbReference type="EMBL" id="MBC5732201.1"/>
    </source>
</evidence>
<accession>A0A8J6M7F7</accession>
<name>A0A8J6M7F7_9FIRM</name>
<dbReference type="Proteomes" id="UP000661435">
    <property type="component" value="Unassembled WGS sequence"/>
</dbReference>
<dbReference type="AlphaFoldDB" id="A0A8J6M7F7"/>
<comment type="caution">
    <text evidence="2">The sequence shown here is derived from an EMBL/GenBank/DDBJ whole genome shotgun (WGS) entry which is preliminary data.</text>
</comment>
<organism evidence="2 3">
    <name type="scientific">Lawsonibacter hominis</name>
    <dbReference type="NCBI Taxonomy" id="2763053"/>
    <lineage>
        <taxon>Bacteria</taxon>
        <taxon>Bacillati</taxon>
        <taxon>Bacillota</taxon>
        <taxon>Clostridia</taxon>
        <taxon>Eubacteriales</taxon>
        <taxon>Oscillospiraceae</taxon>
        <taxon>Lawsonibacter</taxon>
    </lineage>
</organism>
<proteinExistence type="predicted"/>
<dbReference type="EMBL" id="JACOPP010000001">
    <property type="protein sequence ID" value="MBC5732201.1"/>
    <property type="molecule type" value="Genomic_DNA"/>
</dbReference>
<evidence type="ECO:0000313" key="3">
    <source>
        <dbReference type="Proteomes" id="UP000661435"/>
    </source>
</evidence>
<dbReference type="RefSeq" id="WP_186906136.1">
    <property type="nucleotide sequence ID" value="NZ_JACOPP010000001.1"/>
</dbReference>
<feature type="region of interest" description="Disordered" evidence="1">
    <location>
        <begin position="194"/>
        <end position="220"/>
    </location>
</feature>
<reference evidence="2" key="1">
    <citation type="submission" date="2020-08" db="EMBL/GenBank/DDBJ databases">
        <title>Genome public.</title>
        <authorList>
            <person name="Liu C."/>
            <person name="Sun Q."/>
        </authorList>
    </citation>
    <scope>NUCLEOTIDE SEQUENCE</scope>
    <source>
        <strain evidence="2">NSJ-51</strain>
    </source>
</reference>
<feature type="compositionally biased region" description="Basic and acidic residues" evidence="1">
    <location>
        <begin position="194"/>
        <end position="206"/>
    </location>
</feature>
<keyword evidence="3" id="KW-1185">Reference proteome</keyword>
<sequence length="220" mass="25332">MKYENYRLPGGKTLSEGTFEDIRWQYGVFRCNSTGAGRDKKYTPWRAVKTKLGEIEECDWCKLVEAVIERENEVPLLNALIQWCNEHNYVSASVSEMRKEALQLHASRIFDNPQWIGFIPFNAKYRPEILNTANIVFVRMACCPEAGAVTQEQIDRACSGQISCPHCGRWNSFTILERESIPGTYPFDSEHTSVEHMEHMTKKEADTNDADSPWEEDDEL</sequence>
<gene>
    <name evidence="2" type="ORF">H8S57_00465</name>
</gene>